<reference evidence="3" key="1">
    <citation type="submission" date="2020-05" db="EMBL/GenBank/DDBJ databases">
        <title>Fertoebacter nigrum gen. nov., sp. nov., a new member of the family Rhodobacteraceae.</title>
        <authorList>
            <person name="Szuroczki S."/>
            <person name="Abbaszade G."/>
            <person name="Buni D."/>
            <person name="Schumann P."/>
            <person name="Toth E."/>
        </authorList>
    </citation>
    <scope>NUCLEOTIDE SEQUENCE</scope>
    <source>
        <strain evidence="3">RG-N-1a</strain>
    </source>
</reference>
<dbReference type="EMBL" id="WHUT02000003">
    <property type="protein sequence ID" value="NUB44193.1"/>
    <property type="molecule type" value="Genomic_DNA"/>
</dbReference>
<name>A0A8X8GTS4_9RHOB</name>
<dbReference type="Proteomes" id="UP000484076">
    <property type="component" value="Unassembled WGS sequence"/>
</dbReference>
<comment type="caution">
    <text evidence="3">The sequence shown here is derived from an EMBL/GenBank/DDBJ whole genome shotgun (WGS) entry which is preliminary data.</text>
</comment>
<proteinExistence type="predicted"/>
<dbReference type="SUPFAM" id="SSF50969">
    <property type="entry name" value="YVTN repeat-like/Quinoprotein amine dehydrogenase"/>
    <property type="match status" value="1"/>
</dbReference>
<organism evidence="3 4">
    <name type="scientific">Fertoeibacter niger</name>
    <dbReference type="NCBI Taxonomy" id="2656921"/>
    <lineage>
        <taxon>Bacteria</taxon>
        <taxon>Pseudomonadati</taxon>
        <taxon>Pseudomonadota</taxon>
        <taxon>Alphaproteobacteria</taxon>
        <taxon>Rhodobacterales</taxon>
        <taxon>Paracoccaceae</taxon>
        <taxon>Fertoeibacter</taxon>
    </lineage>
</organism>
<feature type="chain" id="PRO_5036488742" evidence="1">
    <location>
        <begin position="21"/>
        <end position="258"/>
    </location>
</feature>
<gene>
    <name evidence="3" type="ORF">GEU84_007350</name>
</gene>
<evidence type="ECO:0000259" key="2">
    <source>
        <dbReference type="Pfam" id="PF14339"/>
    </source>
</evidence>
<protein>
    <submittedName>
        <fullName evidence="3">DUF4394 domain-containing protein</fullName>
    </submittedName>
</protein>
<accession>A0A8X8GTS4</accession>
<evidence type="ECO:0000256" key="1">
    <source>
        <dbReference type="SAM" id="SignalP"/>
    </source>
</evidence>
<feature type="signal peptide" evidence="1">
    <location>
        <begin position="1"/>
        <end position="20"/>
    </location>
</feature>
<dbReference type="InterPro" id="IPR011044">
    <property type="entry name" value="Quino_amine_DH_bsu"/>
</dbReference>
<dbReference type="RefSeq" id="WP_152824589.1">
    <property type="nucleotide sequence ID" value="NZ_WHUT02000003.1"/>
</dbReference>
<keyword evidence="1" id="KW-0732">Signal</keyword>
<keyword evidence="4" id="KW-1185">Reference proteome</keyword>
<evidence type="ECO:0000313" key="3">
    <source>
        <dbReference type="EMBL" id="NUB44193.1"/>
    </source>
</evidence>
<evidence type="ECO:0000313" key="4">
    <source>
        <dbReference type="Proteomes" id="UP000484076"/>
    </source>
</evidence>
<dbReference type="AlphaFoldDB" id="A0A8X8GTS4"/>
<sequence>MNRIAAALLATTALATPALAETAIGLTGDKTLVMIDTTTAAVTGTMDVEGVDRLLGIDYRPSNGTLVGVTDAHVIVTIDTATGMATELSTMNVMLPSTEGAVIVDFNPMADRLRFMTGTTNHRVNVDTGEVTVDGPLAYMAGDMHEGETPNIIAAAYINSYGTPEATGMFDIDGTISALIKQAPPNDGTLAAVGKLGVTLEGPVGFDVATTADGTNTAWLAAMGGLHTVDLETGAVTGTWAITGTDQPIRDITVLPAM</sequence>
<dbReference type="Pfam" id="PF14339">
    <property type="entry name" value="DUF4394"/>
    <property type="match status" value="1"/>
</dbReference>
<feature type="domain" description="DUF4394" evidence="2">
    <location>
        <begin position="31"/>
        <end position="252"/>
    </location>
</feature>
<dbReference type="InterPro" id="IPR025507">
    <property type="entry name" value="DUF4394"/>
</dbReference>